<reference evidence="2 3" key="1">
    <citation type="submission" date="2021-01" db="EMBL/GenBank/DDBJ databases">
        <title>Sequencing the genomes of 1000 actinobacteria strains.</title>
        <authorList>
            <person name="Klenk H.-P."/>
        </authorList>
    </citation>
    <scope>NUCLEOTIDE SEQUENCE [LARGE SCALE GENOMIC DNA]</scope>
    <source>
        <strain evidence="2 3">DSM 18239</strain>
    </source>
</reference>
<organism evidence="2 3">
    <name type="scientific">Nocardioides salarius</name>
    <dbReference type="NCBI Taxonomy" id="374513"/>
    <lineage>
        <taxon>Bacteria</taxon>
        <taxon>Bacillati</taxon>
        <taxon>Actinomycetota</taxon>
        <taxon>Actinomycetes</taxon>
        <taxon>Propionibacteriales</taxon>
        <taxon>Nocardioidaceae</taxon>
        <taxon>Nocardioides</taxon>
    </lineage>
</organism>
<dbReference type="RefSeq" id="WP_193670525.1">
    <property type="nucleotide sequence ID" value="NZ_JACDTV010000015.1"/>
</dbReference>
<keyword evidence="3" id="KW-1185">Reference proteome</keyword>
<accession>A0ABS2MAH9</accession>
<keyword evidence="1" id="KW-1133">Transmembrane helix</keyword>
<dbReference type="Proteomes" id="UP000732378">
    <property type="component" value="Unassembled WGS sequence"/>
</dbReference>
<name>A0ABS2MAH9_9ACTN</name>
<evidence type="ECO:0000256" key="1">
    <source>
        <dbReference type="SAM" id="Phobius"/>
    </source>
</evidence>
<keyword evidence="1" id="KW-0472">Membrane</keyword>
<sequence>MSRRLKTWLLVGVLVTMINLPLAGSLLQQRDLRSNGTRVDVPAQPVTVSAEAGSDVVDRLVGVSLPDAVVEAVVGEQREQDAPEAQDERVVVSLEQPAYDAVVESGRAEVVYLPDNPKVYRVTGRDSGNAALLTTLVADGVLVVLVGLFLLLRHRLRPELRLLATGDLETSSDTDGLLERIEGQTYRVRGAVAAIEDDEVVLEVGDRRVRVHLDGHHNPARHQEGVEVRGTMVG</sequence>
<feature type="transmembrane region" description="Helical" evidence="1">
    <location>
        <begin position="130"/>
        <end position="152"/>
    </location>
</feature>
<feature type="transmembrane region" description="Helical" evidence="1">
    <location>
        <begin position="7"/>
        <end position="27"/>
    </location>
</feature>
<evidence type="ECO:0000313" key="3">
    <source>
        <dbReference type="Proteomes" id="UP000732378"/>
    </source>
</evidence>
<protein>
    <submittedName>
        <fullName evidence="2">Uncharacterized protein</fullName>
    </submittedName>
</protein>
<evidence type="ECO:0000313" key="2">
    <source>
        <dbReference type="EMBL" id="MBM7508195.1"/>
    </source>
</evidence>
<dbReference type="EMBL" id="JAFBBZ010000001">
    <property type="protein sequence ID" value="MBM7508195.1"/>
    <property type="molecule type" value="Genomic_DNA"/>
</dbReference>
<proteinExistence type="predicted"/>
<comment type="caution">
    <text evidence="2">The sequence shown here is derived from an EMBL/GenBank/DDBJ whole genome shotgun (WGS) entry which is preliminary data.</text>
</comment>
<keyword evidence="1" id="KW-0812">Transmembrane</keyword>
<gene>
    <name evidence="2" type="ORF">JOE61_002009</name>
</gene>